<keyword evidence="9" id="KW-0460">Magnesium</keyword>
<protein>
    <recommendedName>
        <fullName evidence="10">4-hydroxy-4-methyl-2-oxoglutarate aldolase</fullName>
        <shortName evidence="10">HMG aldolase</shortName>
        <ecNumber evidence="10">4.1.1.112</ecNumber>
        <ecNumber evidence="10">4.1.3.17</ecNumber>
    </recommendedName>
    <alternativeName>
        <fullName evidence="10">Oxaloacetate decarboxylase</fullName>
    </alternativeName>
</protein>
<dbReference type="PANTHER" id="PTHR33254:SF4">
    <property type="entry name" value="4-HYDROXY-4-METHYL-2-OXOGLUTARATE ALDOLASE 3-RELATED"/>
    <property type="match status" value="1"/>
</dbReference>
<evidence type="ECO:0000256" key="7">
    <source>
        <dbReference type="ARBA" id="ARBA00025046"/>
    </source>
</evidence>
<dbReference type="GO" id="GO:0046872">
    <property type="term" value="F:metal ion binding"/>
    <property type="evidence" value="ECO:0007669"/>
    <property type="project" value="UniProtKB-KW"/>
</dbReference>
<comment type="similarity">
    <text evidence="3 10">Belongs to the class II aldolase/RraA-like family.</text>
</comment>
<dbReference type="Pfam" id="PF03737">
    <property type="entry name" value="RraA-like"/>
    <property type="match status" value="1"/>
</dbReference>
<dbReference type="NCBIfam" id="TIGR01935">
    <property type="entry name" value="NOT-MenG"/>
    <property type="match status" value="1"/>
</dbReference>
<dbReference type="NCBIfam" id="NF009134">
    <property type="entry name" value="PRK12487.1"/>
    <property type="match status" value="1"/>
</dbReference>
<evidence type="ECO:0000256" key="3">
    <source>
        <dbReference type="ARBA" id="ARBA00008621"/>
    </source>
</evidence>
<dbReference type="InterPro" id="IPR036704">
    <property type="entry name" value="RraA/RraA-like_sf"/>
</dbReference>
<feature type="binding site" evidence="9">
    <location>
        <position position="98"/>
    </location>
    <ligand>
        <name>substrate</name>
    </ligand>
</feature>
<gene>
    <name evidence="11" type="ORF">NCTC11647_00304</name>
</gene>
<name>A0A2T3QHG2_PHODM</name>
<dbReference type="GO" id="GO:0047443">
    <property type="term" value="F:4-hydroxy-4-methyl-2-oxoglutarate aldolase activity"/>
    <property type="evidence" value="ECO:0007669"/>
    <property type="project" value="UniProtKB-EC"/>
</dbReference>
<dbReference type="Gene3D" id="3.50.30.40">
    <property type="entry name" value="Ribonuclease E inhibitor RraA/RraA-like"/>
    <property type="match status" value="1"/>
</dbReference>
<dbReference type="GO" id="GO:0051252">
    <property type="term" value="P:regulation of RNA metabolic process"/>
    <property type="evidence" value="ECO:0007669"/>
    <property type="project" value="InterPro"/>
</dbReference>
<dbReference type="EC" id="4.1.1.112" evidence="10"/>
<proteinExistence type="inferred from homology"/>
<comment type="subunit">
    <text evidence="4 10">Homotrimer.</text>
</comment>
<comment type="function">
    <text evidence="7 10">Catalyzes the aldol cleavage of 4-hydroxy-4-methyl-2-oxoglutarate (HMG) into 2 molecules of pyruvate. Also contains a secondary oxaloacetate (OAA) decarboxylase activity due to the common pyruvate enolate transition state formed following C-C bond cleavage in the retro-aldol and decarboxylation reactions.</text>
</comment>
<dbReference type="EMBL" id="UATL01000001">
    <property type="protein sequence ID" value="SPY27265.1"/>
    <property type="molecule type" value="Genomic_DNA"/>
</dbReference>
<dbReference type="Proteomes" id="UP000251647">
    <property type="component" value="Unassembled WGS sequence"/>
</dbReference>
<dbReference type="InterPro" id="IPR010203">
    <property type="entry name" value="RraA"/>
</dbReference>
<dbReference type="GO" id="GO:0008948">
    <property type="term" value="F:oxaloacetate decarboxylase activity"/>
    <property type="evidence" value="ECO:0007669"/>
    <property type="project" value="UniProtKB-EC"/>
</dbReference>
<evidence type="ECO:0000256" key="8">
    <source>
        <dbReference type="ARBA" id="ARBA00047973"/>
    </source>
</evidence>
<dbReference type="SUPFAM" id="SSF89562">
    <property type="entry name" value="RraA-like"/>
    <property type="match status" value="1"/>
</dbReference>
<comment type="catalytic activity">
    <reaction evidence="1 10">
        <text>4-hydroxy-4-methyl-2-oxoglutarate = 2 pyruvate</text>
        <dbReference type="Rhea" id="RHEA:22748"/>
        <dbReference type="ChEBI" id="CHEBI:15361"/>
        <dbReference type="ChEBI" id="CHEBI:58276"/>
        <dbReference type="EC" id="4.1.3.17"/>
    </reaction>
</comment>
<dbReference type="NCBIfam" id="NF006875">
    <property type="entry name" value="PRK09372.1"/>
    <property type="match status" value="1"/>
</dbReference>
<evidence type="ECO:0000256" key="4">
    <source>
        <dbReference type="ARBA" id="ARBA00011233"/>
    </source>
</evidence>
<dbReference type="OrthoDB" id="943692at2"/>
<evidence type="ECO:0000256" key="6">
    <source>
        <dbReference type="ARBA" id="ARBA00023239"/>
    </source>
</evidence>
<dbReference type="PANTHER" id="PTHR33254">
    <property type="entry name" value="4-HYDROXY-4-METHYL-2-OXOGLUTARATE ALDOLASE 3-RELATED"/>
    <property type="match status" value="1"/>
</dbReference>
<evidence type="ECO:0000313" key="11">
    <source>
        <dbReference type="EMBL" id="SPY27265.1"/>
    </source>
</evidence>
<comment type="catalytic activity">
    <reaction evidence="8 10">
        <text>oxaloacetate + H(+) = pyruvate + CO2</text>
        <dbReference type="Rhea" id="RHEA:15641"/>
        <dbReference type="ChEBI" id="CHEBI:15361"/>
        <dbReference type="ChEBI" id="CHEBI:15378"/>
        <dbReference type="ChEBI" id="CHEBI:16452"/>
        <dbReference type="ChEBI" id="CHEBI:16526"/>
        <dbReference type="EC" id="4.1.1.112"/>
    </reaction>
</comment>
<dbReference type="EC" id="4.1.3.17" evidence="10"/>
<evidence type="ECO:0000256" key="9">
    <source>
        <dbReference type="PIRSR" id="PIRSR605493-1"/>
    </source>
</evidence>
<keyword evidence="5 9" id="KW-0479">Metal-binding</keyword>
<organism evidence="11 12">
    <name type="scientific">Photobacterium damselae</name>
    <dbReference type="NCBI Taxonomy" id="38293"/>
    <lineage>
        <taxon>Bacteria</taxon>
        <taxon>Pseudomonadati</taxon>
        <taxon>Pseudomonadota</taxon>
        <taxon>Gammaproteobacteria</taxon>
        <taxon>Vibrionales</taxon>
        <taxon>Vibrionaceae</taxon>
        <taxon>Photobacterium</taxon>
    </lineage>
</organism>
<feature type="binding site" evidence="9">
    <location>
        <position position="99"/>
    </location>
    <ligand>
        <name>Mg(2+)</name>
        <dbReference type="ChEBI" id="CHEBI:18420"/>
    </ligand>
</feature>
<feature type="binding site" evidence="9">
    <location>
        <begin position="76"/>
        <end position="79"/>
    </location>
    <ligand>
        <name>substrate</name>
    </ligand>
</feature>
<dbReference type="RefSeq" id="WP_036764420.1">
    <property type="nucleotide sequence ID" value="NZ_PYOG01000020.1"/>
</dbReference>
<accession>A0A2T3QHG2</accession>
<evidence type="ECO:0000256" key="2">
    <source>
        <dbReference type="ARBA" id="ARBA00001968"/>
    </source>
</evidence>
<evidence type="ECO:0000256" key="10">
    <source>
        <dbReference type="RuleBase" id="RU004338"/>
    </source>
</evidence>
<keyword evidence="6 10" id="KW-0456">Lyase</keyword>
<reference evidence="11 12" key="1">
    <citation type="submission" date="2018-06" db="EMBL/GenBank/DDBJ databases">
        <authorList>
            <consortium name="Pathogen Informatics"/>
            <person name="Doyle S."/>
        </authorList>
    </citation>
    <scope>NUCLEOTIDE SEQUENCE [LARGE SCALE GENOMIC DNA]</scope>
    <source>
        <strain evidence="11 12">NCTC11647</strain>
    </source>
</reference>
<dbReference type="CDD" id="cd16841">
    <property type="entry name" value="RraA_family"/>
    <property type="match status" value="1"/>
</dbReference>
<evidence type="ECO:0000256" key="1">
    <source>
        <dbReference type="ARBA" id="ARBA00001342"/>
    </source>
</evidence>
<comment type="cofactor">
    <cofactor evidence="9">
        <name>Mg(2+)</name>
        <dbReference type="ChEBI" id="CHEBI:18420"/>
    </cofactor>
</comment>
<comment type="cofactor">
    <cofactor evidence="2 10">
        <name>a divalent metal cation</name>
        <dbReference type="ChEBI" id="CHEBI:60240"/>
    </cofactor>
</comment>
<evidence type="ECO:0000313" key="12">
    <source>
        <dbReference type="Proteomes" id="UP000251647"/>
    </source>
</evidence>
<evidence type="ECO:0000256" key="5">
    <source>
        <dbReference type="ARBA" id="ARBA00022723"/>
    </source>
</evidence>
<dbReference type="AlphaFoldDB" id="A0A2T3QHG2"/>
<dbReference type="GO" id="GO:0008428">
    <property type="term" value="F:ribonuclease inhibitor activity"/>
    <property type="evidence" value="ECO:0007669"/>
    <property type="project" value="InterPro"/>
</dbReference>
<sequence length="165" mass="18099">MDNDLLPDLCDAYEDKILWLPVTWQDYGGKSVFSGQIVTLRCFEDNSLVRDILSRPGKGKVLVIDGHGSVNRALLGDQLALLAVQNEWQGIVVYGAVRDVVTLSGLNLGIKALGVCPLKTLKRQSGEENVMLSFADCRIFPGDHLYADQNGIIVTPHPLPNIVEQ</sequence>
<dbReference type="InterPro" id="IPR005493">
    <property type="entry name" value="RraA/RraA-like"/>
</dbReference>